<feature type="region of interest" description="Disordered" evidence="1">
    <location>
        <begin position="37"/>
        <end position="78"/>
    </location>
</feature>
<accession>A0ABQ0DAM6</accession>
<evidence type="ECO:0000313" key="3">
    <source>
        <dbReference type="Proteomes" id="UP001628156"/>
    </source>
</evidence>
<keyword evidence="3" id="KW-1185">Reference proteome</keyword>
<name>A0ABQ0DAM6_9EUKA</name>
<feature type="compositionally biased region" description="Low complexity" evidence="1">
    <location>
        <begin position="68"/>
        <end position="78"/>
    </location>
</feature>
<evidence type="ECO:0000313" key="2">
    <source>
        <dbReference type="EMBL" id="GAB1219909.1"/>
    </source>
</evidence>
<dbReference type="Proteomes" id="UP001628156">
    <property type="component" value="Unassembled WGS sequence"/>
</dbReference>
<organism evidence="2 3">
    <name type="scientific">Entamoeba nuttalli</name>
    <dbReference type="NCBI Taxonomy" id="412467"/>
    <lineage>
        <taxon>Eukaryota</taxon>
        <taxon>Amoebozoa</taxon>
        <taxon>Evosea</taxon>
        <taxon>Archamoebae</taxon>
        <taxon>Mastigamoebida</taxon>
        <taxon>Entamoebidae</taxon>
        <taxon>Entamoeba</taxon>
    </lineage>
</organism>
<gene>
    <name evidence="2" type="ORF">ENUP19_0046G0059</name>
</gene>
<proteinExistence type="predicted"/>
<dbReference type="EMBL" id="BAAFRS010000046">
    <property type="protein sequence ID" value="GAB1219909.1"/>
    <property type="molecule type" value="Genomic_DNA"/>
</dbReference>
<evidence type="ECO:0000256" key="1">
    <source>
        <dbReference type="SAM" id="MobiDB-lite"/>
    </source>
</evidence>
<comment type="caution">
    <text evidence="2">The sequence shown here is derived from an EMBL/GenBank/DDBJ whole genome shotgun (WGS) entry which is preliminary data.</text>
</comment>
<protein>
    <submittedName>
        <fullName evidence="2">Uncharacterized protein</fullName>
    </submittedName>
</protein>
<sequence length="78" mass="9310">MEEETISMTIEEDNNQYNPIEINDNRIYDNYVMSIENEEDKDDKEFNKKSKRNRGKSGGGYERERGNGYRNTNNRTNH</sequence>
<reference evidence="2 3" key="1">
    <citation type="journal article" date="2019" name="PLoS Negl. Trop. Dis.">
        <title>Whole genome sequencing of Entamoeba nuttalli reveals mammalian host-related molecular signatures and a novel octapeptide-repeat surface protein.</title>
        <authorList>
            <person name="Tanaka M."/>
            <person name="Makiuchi T."/>
            <person name="Komiyama T."/>
            <person name="Shiina T."/>
            <person name="Osaki K."/>
            <person name="Tachibana H."/>
        </authorList>
    </citation>
    <scope>NUCLEOTIDE SEQUENCE [LARGE SCALE GENOMIC DNA]</scope>
    <source>
        <strain evidence="2 3">P19-061405</strain>
    </source>
</reference>